<evidence type="ECO:0000256" key="2">
    <source>
        <dbReference type="ARBA" id="ARBA00005546"/>
    </source>
</evidence>
<protein>
    <recommendedName>
        <fullName evidence="8">Kinase binding protein CGI-121</fullName>
    </recommendedName>
</protein>
<evidence type="ECO:0000256" key="3">
    <source>
        <dbReference type="ARBA" id="ARBA00022694"/>
    </source>
</evidence>
<dbReference type="AlphaFoldDB" id="A0A1X0NWA1"/>
<dbReference type="GO" id="GO:0005829">
    <property type="term" value="C:cytosol"/>
    <property type="evidence" value="ECO:0007669"/>
    <property type="project" value="TreeGrafter"/>
</dbReference>
<dbReference type="InterPro" id="IPR036504">
    <property type="entry name" value="CGI121/TPRKB_sf"/>
</dbReference>
<dbReference type="PANTHER" id="PTHR15840:SF10">
    <property type="entry name" value="EKC_KEOPS COMPLEX SUBUNIT TPRKB"/>
    <property type="match status" value="1"/>
</dbReference>
<dbReference type="InterPro" id="IPR013926">
    <property type="entry name" value="CGI121/TPRKB"/>
</dbReference>
<accession>A0A1X0NWA1</accession>
<evidence type="ECO:0008006" key="8">
    <source>
        <dbReference type="Google" id="ProtNLM"/>
    </source>
</evidence>
<reference evidence="6 7" key="1">
    <citation type="submission" date="2017-03" db="EMBL/GenBank/DDBJ databases">
        <title>An alternative strategy for trypanosome survival in the mammalian bloodstream revealed through genome and transcriptome analysis of the ubiquitous bovine parasite Trypanosoma (Megatrypanum) theileri.</title>
        <authorList>
            <person name="Kelly S."/>
            <person name="Ivens A."/>
            <person name="Mott A."/>
            <person name="O'Neill E."/>
            <person name="Emms D."/>
            <person name="Macleod O."/>
            <person name="Voorheis P."/>
            <person name="Matthews J."/>
            <person name="Matthews K."/>
            <person name="Carrington M."/>
        </authorList>
    </citation>
    <scope>NUCLEOTIDE SEQUENCE [LARGE SCALE GENOMIC DNA]</scope>
    <source>
        <strain evidence="6">Edinburgh</strain>
    </source>
</reference>
<dbReference type="OrthoDB" id="272543at2759"/>
<evidence type="ECO:0000256" key="4">
    <source>
        <dbReference type="ARBA" id="ARBA00023242"/>
    </source>
</evidence>
<dbReference type="RefSeq" id="XP_028882884.1">
    <property type="nucleotide sequence ID" value="XM_029025901.1"/>
</dbReference>
<keyword evidence="3" id="KW-0819">tRNA processing</keyword>
<dbReference type="VEuPathDB" id="TriTrypDB:TM35_000152490"/>
<keyword evidence="7" id="KW-1185">Reference proteome</keyword>
<comment type="caution">
    <text evidence="6">The sequence shown here is derived from an EMBL/GenBank/DDBJ whole genome shotgun (WGS) entry which is preliminary data.</text>
</comment>
<proteinExistence type="inferred from homology"/>
<sequence length="197" mass="21316">MEQIGEFVVLAYHDVRDAASLHGHFKRRGIDAAVIDAAYIISRLHLAVALHRITRRVFTMDSNKENNKENNKTIISGGVGQKSSPTARDVFAALSHTRNLDRVLRSLTCSETTTAVVIVLCAPSAEHIAGVVSTVSGVQHELSALPTYTKEAAVREFYGVNSSETSLVTTTATRREIGGEMAGLEVTVVNRLATNDI</sequence>
<comment type="subcellular location">
    <subcellularLocation>
        <location evidence="1">Nucleus</location>
    </subcellularLocation>
</comment>
<dbReference type="Proteomes" id="UP000192257">
    <property type="component" value="Unassembled WGS sequence"/>
</dbReference>
<name>A0A1X0NWA1_9TRYP</name>
<evidence type="ECO:0000313" key="6">
    <source>
        <dbReference type="EMBL" id="ORC88818.1"/>
    </source>
</evidence>
<dbReference type="EMBL" id="NBCO01000015">
    <property type="protein sequence ID" value="ORC88818.1"/>
    <property type="molecule type" value="Genomic_DNA"/>
</dbReference>
<keyword evidence="4 5" id="KW-0539">Nucleus</keyword>
<gene>
    <name evidence="6" type="ORF">TM35_000152490</name>
</gene>
<dbReference type="SUPFAM" id="SSF143870">
    <property type="entry name" value="PF0523-like"/>
    <property type="match status" value="1"/>
</dbReference>
<evidence type="ECO:0000256" key="1">
    <source>
        <dbReference type="ARBA" id="ARBA00004123"/>
    </source>
</evidence>
<dbReference type="Gene3D" id="3.30.2380.10">
    <property type="entry name" value="CGI121/TPRKB"/>
    <property type="match status" value="1"/>
</dbReference>
<dbReference type="GeneID" id="39985681"/>
<comment type="similarity">
    <text evidence="2 5">Belongs to the CGI121/TPRKB family.</text>
</comment>
<dbReference type="Pfam" id="PF08617">
    <property type="entry name" value="CGI-121"/>
    <property type="match status" value="1"/>
</dbReference>
<evidence type="ECO:0000313" key="7">
    <source>
        <dbReference type="Proteomes" id="UP000192257"/>
    </source>
</evidence>
<evidence type="ECO:0000256" key="5">
    <source>
        <dbReference type="RuleBase" id="RU004398"/>
    </source>
</evidence>
<dbReference type="GO" id="GO:0002949">
    <property type="term" value="P:tRNA threonylcarbamoyladenosine modification"/>
    <property type="evidence" value="ECO:0007669"/>
    <property type="project" value="TreeGrafter"/>
</dbReference>
<organism evidence="6 7">
    <name type="scientific">Trypanosoma theileri</name>
    <dbReference type="NCBI Taxonomy" id="67003"/>
    <lineage>
        <taxon>Eukaryota</taxon>
        <taxon>Discoba</taxon>
        <taxon>Euglenozoa</taxon>
        <taxon>Kinetoplastea</taxon>
        <taxon>Metakinetoplastina</taxon>
        <taxon>Trypanosomatida</taxon>
        <taxon>Trypanosomatidae</taxon>
        <taxon>Trypanosoma</taxon>
    </lineage>
</organism>
<dbReference type="GO" id="GO:0000408">
    <property type="term" value="C:EKC/KEOPS complex"/>
    <property type="evidence" value="ECO:0007669"/>
    <property type="project" value="TreeGrafter"/>
</dbReference>
<dbReference type="PANTHER" id="PTHR15840">
    <property type="entry name" value="CGI-121 FAMILY MEMBER"/>
    <property type="match status" value="1"/>
</dbReference>
<dbReference type="GO" id="GO:0005634">
    <property type="term" value="C:nucleus"/>
    <property type="evidence" value="ECO:0007669"/>
    <property type="project" value="UniProtKB-SubCell"/>
</dbReference>